<gene>
    <name evidence="1" type="ORF">ATO3_28140</name>
</gene>
<protein>
    <recommendedName>
        <fullName evidence="3">RTX toxin</fullName>
    </recommendedName>
</protein>
<feature type="non-terminal residue" evidence="1">
    <location>
        <position position="193"/>
    </location>
</feature>
<evidence type="ECO:0000313" key="1">
    <source>
        <dbReference type="EMBL" id="OWU66355.1"/>
    </source>
</evidence>
<name>A0A225NDL9_9RHOB</name>
<sequence length="193" mass="19839">EANALNLFLPGDYSGSVTSVITALSPEGQRQVSQEIVIAGSGDIDFDIAELVTAETDAPVTVIPSDAWAVSVSDRDPGLPREQLDSVTLTLDDLPPGVVITGVPTGTVSYDTAAGGSLTFTGTAAQYDALQLTFPTDYSTESPAADGMVLTGTLSATSTEDATGQSAPVTLRITPEGDLFIDDSLPDTVPDET</sequence>
<dbReference type="EMBL" id="AQQR01000060">
    <property type="protein sequence ID" value="OWU66355.1"/>
    <property type="molecule type" value="Genomic_DNA"/>
</dbReference>
<comment type="caution">
    <text evidence="1">The sequence shown here is derived from an EMBL/GenBank/DDBJ whole genome shotgun (WGS) entry which is preliminary data.</text>
</comment>
<dbReference type="RefSeq" id="WP_198963379.1">
    <property type="nucleotide sequence ID" value="NZ_AQQR01000060.1"/>
</dbReference>
<organism evidence="1 2">
    <name type="scientific">Marinibacterium profundimaris</name>
    <dbReference type="NCBI Taxonomy" id="1679460"/>
    <lineage>
        <taxon>Bacteria</taxon>
        <taxon>Pseudomonadati</taxon>
        <taxon>Pseudomonadota</taxon>
        <taxon>Alphaproteobacteria</taxon>
        <taxon>Rhodobacterales</taxon>
        <taxon>Paracoccaceae</taxon>
        <taxon>Marinibacterium</taxon>
    </lineage>
</organism>
<dbReference type="AlphaFoldDB" id="A0A225NDL9"/>
<accession>A0A225NDL9</accession>
<dbReference type="Proteomes" id="UP000215377">
    <property type="component" value="Unassembled WGS sequence"/>
</dbReference>
<keyword evidence="2" id="KW-1185">Reference proteome</keyword>
<evidence type="ECO:0000313" key="2">
    <source>
        <dbReference type="Proteomes" id="UP000215377"/>
    </source>
</evidence>
<feature type="non-terminal residue" evidence="1">
    <location>
        <position position="1"/>
    </location>
</feature>
<reference evidence="1 2" key="1">
    <citation type="submission" date="2013-04" db="EMBL/GenBank/DDBJ databases">
        <title>Oceanicola sp. 22II1-22F33 Genome Sequencing.</title>
        <authorList>
            <person name="Lai Q."/>
            <person name="Li G."/>
            <person name="Shao Z."/>
        </authorList>
    </citation>
    <scope>NUCLEOTIDE SEQUENCE [LARGE SCALE GENOMIC DNA]</scope>
    <source>
        <strain evidence="1 2">22II1-22F33</strain>
    </source>
</reference>
<evidence type="ECO:0008006" key="3">
    <source>
        <dbReference type="Google" id="ProtNLM"/>
    </source>
</evidence>
<proteinExistence type="predicted"/>